<proteinExistence type="predicted"/>
<dbReference type="EMBL" id="FNEE01000045">
    <property type="protein sequence ID" value="SDL55869.1"/>
    <property type="molecule type" value="Genomic_DNA"/>
</dbReference>
<gene>
    <name evidence="2" type="ORF">SAMN05428953_14512</name>
</gene>
<evidence type="ECO:0000313" key="3">
    <source>
        <dbReference type="Proteomes" id="UP000198894"/>
    </source>
</evidence>
<evidence type="ECO:0000313" key="2">
    <source>
        <dbReference type="EMBL" id="SDL55869.1"/>
    </source>
</evidence>
<dbReference type="AlphaFoldDB" id="A0A1G9L1Q2"/>
<organism evidence="2 3">
    <name type="scientific">Mesorhizobium muleiense</name>
    <dbReference type="NCBI Taxonomy" id="1004279"/>
    <lineage>
        <taxon>Bacteria</taxon>
        <taxon>Pseudomonadati</taxon>
        <taxon>Pseudomonadota</taxon>
        <taxon>Alphaproteobacteria</taxon>
        <taxon>Hyphomicrobiales</taxon>
        <taxon>Phyllobacteriaceae</taxon>
        <taxon>Mesorhizobium</taxon>
    </lineage>
</organism>
<feature type="region of interest" description="Disordered" evidence="1">
    <location>
        <begin position="68"/>
        <end position="99"/>
    </location>
</feature>
<protein>
    <recommendedName>
        <fullName evidence="4">Transposase</fullName>
    </recommendedName>
</protein>
<sequence>MIHLAWRWLMFQKGSALAQWFAQRTAGLQRNLRNTMIVAPARKLLIALWRYVAAARCRTAILRPVHERSDDTVKEHTTHKGPGIHPPTAEAMPDDPRRR</sequence>
<feature type="compositionally biased region" description="Basic and acidic residues" evidence="1">
    <location>
        <begin position="68"/>
        <end position="78"/>
    </location>
</feature>
<dbReference type="Proteomes" id="UP000198894">
    <property type="component" value="Unassembled WGS sequence"/>
</dbReference>
<reference evidence="3" key="1">
    <citation type="submission" date="2016-10" db="EMBL/GenBank/DDBJ databases">
        <authorList>
            <person name="Varghese N."/>
            <person name="Submissions S."/>
        </authorList>
    </citation>
    <scope>NUCLEOTIDE SEQUENCE [LARGE SCALE GENOMIC DNA]</scope>
    <source>
        <strain evidence="3">CGMCC 1.11022</strain>
    </source>
</reference>
<keyword evidence="3" id="KW-1185">Reference proteome</keyword>
<evidence type="ECO:0008006" key="4">
    <source>
        <dbReference type="Google" id="ProtNLM"/>
    </source>
</evidence>
<name>A0A1G9L1Q2_9HYPH</name>
<evidence type="ECO:0000256" key="1">
    <source>
        <dbReference type="SAM" id="MobiDB-lite"/>
    </source>
</evidence>
<accession>A0A1G9L1Q2</accession>
<dbReference type="RefSeq" id="WP_206630030.1">
    <property type="nucleotide sequence ID" value="NZ_FNEE01000045.1"/>
</dbReference>